<dbReference type="InterPro" id="IPR027843">
    <property type="entry name" value="DUF4440"/>
</dbReference>
<dbReference type="PROSITE" id="PS51257">
    <property type="entry name" value="PROKAR_LIPOPROTEIN"/>
    <property type="match status" value="1"/>
</dbReference>
<organism evidence="3 4">
    <name type="scientific">Hymenobacter amundsenii</name>
    <dbReference type="NCBI Taxonomy" id="2006685"/>
    <lineage>
        <taxon>Bacteria</taxon>
        <taxon>Pseudomonadati</taxon>
        <taxon>Bacteroidota</taxon>
        <taxon>Cytophagia</taxon>
        <taxon>Cytophagales</taxon>
        <taxon>Hymenobacteraceae</taxon>
        <taxon>Hymenobacter</taxon>
    </lineage>
</organism>
<name>A0A246FLI4_9BACT</name>
<dbReference type="Pfam" id="PF14534">
    <property type="entry name" value="DUF4440"/>
    <property type="match status" value="1"/>
</dbReference>
<dbReference type="InterPro" id="IPR032710">
    <property type="entry name" value="NTF2-like_dom_sf"/>
</dbReference>
<feature type="domain" description="DUF4440" evidence="2">
    <location>
        <begin position="34"/>
        <end position="144"/>
    </location>
</feature>
<comment type="caution">
    <text evidence="3">The sequence shown here is derived from an EMBL/GenBank/DDBJ whole genome shotgun (WGS) entry which is preliminary data.</text>
</comment>
<accession>A0A246FLI4</accession>
<evidence type="ECO:0000313" key="3">
    <source>
        <dbReference type="EMBL" id="OWP63615.1"/>
    </source>
</evidence>
<sequence length="157" mass="16695">MKSIFGLLLGGALLASCSAPNPNGATDANAVNVQSLNQQFIGAWNAKNTVQLDSLLADDVQYAQGATRFNGKSEVSDKWVRATMGTIADLKLYATTSGSGPAMAYEAGTFSTEVLPEGPDQPRGEGEGNFILLWKKNAKNAWKLSYVQLEGLPVKVK</sequence>
<gene>
    <name evidence="3" type="ORF">CDA63_08535</name>
</gene>
<dbReference type="Proteomes" id="UP000197277">
    <property type="component" value="Unassembled WGS sequence"/>
</dbReference>
<evidence type="ECO:0000313" key="4">
    <source>
        <dbReference type="Proteomes" id="UP000197277"/>
    </source>
</evidence>
<dbReference type="AlphaFoldDB" id="A0A246FLI4"/>
<dbReference type="OrthoDB" id="979496at2"/>
<feature type="chain" id="PRO_5012557739" evidence="1">
    <location>
        <begin position="22"/>
        <end position="157"/>
    </location>
</feature>
<dbReference type="EMBL" id="NIRR01000010">
    <property type="protein sequence ID" value="OWP63615.1"/>
    <property type="molecule type" value="Genomic_DNA"/>
</dbReference>
<evidence type="ECO:0000259" key="2">
    <source>
        <dbReference type="Pfam" id="PF14534"/>
    </source>
</evidence>
<reference evidence="3 4" key="1">
    <citation type="submission" date="2017-06" db="EMBL/GenBank/DDBJ databases">
        <title>Hymenobacter amundsenii sp. nov. isolated from regoliths in Antarctica.</title>
        <authorList>
            <person name="Sedlacek I."/>
            <person name="Kralova S."/>
            <person name="Pantucek R."/>
            <person name="Svec P."/>
            <person name="Holochova P."/>
            <person name="Stankova E."/>
            <person name="Vrbovska V."/>
            <person name="Busse H.-J."/>
        </authorList>
    </citation>
    <scope>NUCLEOTIDE SEQUENCE [LARGE SCALE GENOMIC DNA]</scope>
    <source>
        <strain evidence="3 4">CCM 8682</strain>
    </source>
</reference>
<dbReference type="Gene3D" id="3.10.450.50">
    <property type="match status" value="1"/>
</dbReference>
<protein>
    <submittedName>
        <fullName evidence="3">DUF4440 domain-containing protein</fullName>
    </submittedName>
</protein>
<evidence type="ECO:0000256" key="1">
    <source>
        <dbReference type="SAM" id="SignalP"/>
    </source>
</evidence>
<keyword evidence="1" id="KW-0732">Signal</keyword>
<feature type="signal peptide" evidence="1">
    <location>
        <begin position="1"/>
        <end position="21"/>
    </location>
</feature>
<dbReference type="SUPFAM" id="SSF54427">
    <property type="entry name" value="NTF2-like"/>
    <property type="match status" value="1"/>
</dbReference>
<keyword evidence="4" id="KW-1185">Reference proteome</keyword>
<dbReference type="RefSeq" id="WP_088464028.1">
    <property type="nucleotide sequence ID" value="NZ_NIRR01000010.1"/>
</dbReference>
<proteinExistence type="predicted"/>